<reference evidence="2 3" key="1">
    <citation type="submission" date="2021-06" db="EMBL/GenBank/DDBJ databases">
        <authorList>
            <person name="Kallberg Y."/>
            <person name="Tangrot J."/>
            <person name="Rosling A."/>
        </authorList>
    </citation>
    <scope>NUCLEOTIDE SEQUENCE [LARGE SCALE GENOMIC DNA]</scope>
    <source>
        <strain evidence="2 3">120-4 pot B 10/14</strain>
    </source>
</reference>
<dbReference type="Proteomes" id="UP000789901">
    <property type="component" value="Unassembled WGS sequence"/>
</dbReference>
<evidence type="ECO:0000313" key="2">
    <source>
        <dbReference type="EMBL" id="CAG8818569.1"/>
    </source>
</evidence>
<gene>
    <name evidence="2" type="ORF">GMARGA_LOCUS27089</name>
</gene>
<feature type="domain" description="DUF6570" evidence="1">
    <location>
        <begin position="105"/>
        <end position="152"/>
    </location>
</feature>
<accession>A0ABN7W645</accession>
<evidence type="ECO:0000313" key="3">
    <source>
        <dbReference type="Proteomes" id="UP000789901"/>
    </source>
</evidence>
<evidence type="ECO:0000259" key="1">
    <source>
        <dbReference type="Pfam" id="PF20209"/>
    </source>
</evidence>
<dbReference type="Pfam" id="PF20209">
    <property type="entry name" value="DUF6570"/>
    <property type="match status" value="1"/>
</dbReference>
<keyword evidence="3" id="KW-1185">Reference proteome</keyword>
<comment type="caution">
    <text evidence="2">The sequence shown here is derived from an EMBL/GenBank/DDBJ whole genome shotgun (WGS) entry which is preliminary data.</text>
</comment>
<organism evidence="2 3">
    <name type="scientific">Gigaspora margarita</name>
    <dbReference type="NCBI Taxonomy" id="4874"/>
    <lineage>
        <taxon>Eukaryota</taxon>
        <taxon>Fungi</taxon>
        <taxon>Fungi incertae sedis</taxon>
        <taxon>Mucoromycota</taxon>
        <taxon>Glomeromycotina</taxon>
        <taxon>Glomeromycetes</taxon>
        <taxon>Diversisporales</taxon>
        <taxon>Gigasporaceae</taxon>
        <taxon>Gigaspora</taxon>
    </lineage>
</organism>
<protein>
    <submittedName>
        <fullName evidence="2">27104_t:CDS:1</fullName>
    </submittedName>
</protein>
<proteinExistence type="predicted"/>
<dbReference type="EMBL" id="CAJVQB010032624">
    <property type="protein sequence ID" value="CAG8818569.1"/>
    <property type="molecule type" value="Genomic_DNA"/>
</dbReference>
<name>A0ABN7W645_GIGMA</name>
<dbReference type="InterPro" id="IPR046700">
    <property type="entry name" value="DUF6570"/>
</dbReference>
<sequence length="166" mass="19695">DGKCKSREYKNSEQCKKCLTKACEYKSKKKVLETPKQRKELLNQEKKKSVKEEQKKLLAKSNRKLLKKFQTKINKFKNKLCLMCNEYFPLIKLVKNEYCYCYCEKTIPKKFSDDNNMDPGNIPEELQDLTKVEKMLIAQIFLVISIYRLRGGSMHIEKMLLTFSKM</sequence>
<feature type="non-terminal residue" evidence="2">
    <location>
        <position position="1"/>
    </location>
</feature>